<name>A0A067P672_9AGAM</name>
<protein>
    <recommendedName>
        <fullName evidence="2">UGGT thioredoxin-like domain-containing protein</fullName>
    </recommendedName>
</protein>
<proteinExistence type="predicted"/>
<evidence type="ECO:0000256" key="1">
    <source>
        <dbReference type="SAM" id="Phobius"/>
    </source>
</evidence>
<evidence type="ECO:0000313" key="3">
    <source>
        <dbReference type="EMBL" id="KDQ49335.1"/>
    </source>
</evidence>
<gene>
    <name evidence="3" type="ORF">JAAARDRAFT_200966</name>
</gene>
<feature type="transmembrane region" description="Helical" evidence="1">
    <location>
        <begin position="173"/>
        <end position="192"/>
    </location>
</feature>
<reference evidence="4" key="1">
    <citation type="journal article" date="2014" name="Proc. Natl. Acad. Sci. U.S.A.">
        <title>Extensive sampling of basidiomycete genomes demonstrates inadequacy of the white-rot/brown-rot paradigm for wood decay fungi.</title>
        <authorList>
            <person name="Riley R."/>
            <person name="Salamov A.A."/>
            <person name="Brown D.W."/>
            <person name="Nagy L.G."/>
            <person name="Floudas D."/>
            <person name="Held B.W."/>
            <person name="Levasseur A."/>
            <person name="Lombard V."/>
            <person name="Morin E."/>
            <person name="Otillar R."/>
            <person name="Lindquist E.A."/>
            <person name="Sun H."/>
            <person name="LaButti K.M."/>
            <person name="Schmutz J."/>
            <person name="Jabbour D."/>
            <person name="Luo H."/>
            <person name="Baker S.E."/>
            <person name="Pisabarro A.G."/>
            <person name="Walton J.D."/>
            <person name="Blanchette R.A."/>
            <person name="Henrissat B."/>
            <person name="Martin F."/>
            <person name="Cullen D."/>
            <person name="Hibbett D.S."/>
            <person name="Grigoriev I.V."/>
        </authorList>
    </citation>
    <scope>NUCLEOTIDE SEQUENCE [LARGE SCALE GENOMIC DNA]</scope>
    <source>
        <strain evidence="4">MUCL 33604</strain>
    </source>
</reference>
<keyword evidence="4" id="KW-1185">Reference proteome</keyword>
<dbReference type="OrthoDB" id="27683at2759"/>
<keyword evidence="1" id="KW-0812">Transmembrane</keyword>
<dbReference type="Proteomes" id="UP000027265">
    <property type="component" value="Unassembled WGS sequence"/>
</dbReference>
<feature type="domain" description="UGGT thioredoxin-like" evidence="2">
    <location>
        <begin position="3"/>
        <end position="169"/>
    </location>
</feature>
<evidence type="ECO:0000259" key="2">
    <source>
        <dbReference type="Pfam" id="PF18402"/>
    </source>
</evidence>
<dbReference type="AlphaFoldDB" id="A0A067P672"/>
<organism evidence="3 4">
    <name type="scientific">Jaapia argillacea MUCL 33604</name>
    <dbReference type="NCBI Taxonomy" id="933084"/>
    <lineage>
        <taxon>Eukaryota</taxon>
        <taxon>Fungi</taxon>
        <taxon>Dikarya</taxon>
        <taxon>Basidiomycota</taxon>
        <taxon>Agaricomycotina</taxon>
        <taxon>Agaricomycetes</taxon>
        <taxon>Agaricomycetidae</taxon>
        <taxon>Jaapiales</taxon>
        <taxon>Jaapiaceae</taxon>
        <taxon>Jaapia</taxon>
    </lineage>
</organism>
<dbReference type="InterPro" id="IPR040692">
    <property type="entry name" value="UGGT_TRXL_3"/>
</dbReference>
<keyword evidence="1" id="KW-1133">Transmembrane helix</keyword>
<dbReference type="Pfam" id="PF18402">
    <property type="entry name" value="Thioredoxin_14"/>
    <property type="match status" value="1"/>
</dbReference>
<sequence>MLRYKKWSESLEVLLCRSYPDAFPWTKRNLFNIVAALNRSETIGINFLSRAVGGTIQSGFEFRWGVVPVLSKEQGQKMGPLFCSLIKDFGRGKIAGFFKKVSQIQFLTDSPTPSVNWSTIRSEHDTLILTESHSENFVPRDLDTVIEYDVSGSGELRYVFMNGIPFDMDVVRLWFFSLSSTSLLCVDAFGFLEGYANRDWMMVDASSTTLETPQRPPPTSTKCIHRSQVARLF</sequence>
<accession>A0A067P672</accession>
<dbReference type="InParanoid" id="A0A067P672"/>
<dbReference type="EMBL" id="KL197789">
    <property type="protein sequence ID" value="KDQ49335.1"/>
    <property type="molecule type" value="Genomic_DNA"/>
</dbReference>
<dbReference type="HOGENOM" id="CLU_1190066_0_0_1"/>
<keyword evidence="1" id="KW-0472">Membrane</keyword>
<dbReference type="STRING" id="933084.A0A067P672"/>
<evidence type="ECO:0000313" key="4">
    <source>
        <dbReference type="Proteomes" id="UP000027265"/>
    </source>
</evidence>